<organism evidence="2 3">
    <name type="scientific">Gigaspora margarita</name>
    <dbReference type="NCBI Taxonomy" id="4874"/>
    <lineage>
        <taxon>Eukaryota</taxon>
        <taxon>Fungi</taxon>
        <taxon>Fungi incertae sedis</taxon>
        <taxon>Mucoromycota</taxon>
        <taxon>Glomeromycotina</taxon>
        <taxon>Glomeromycetes</taxon>
        <taxon>Diversisporales</taxon>
        <taxon>Gigasporaceae</taxon>
        <taxon>Gigaspora</taxon>
    </lineage>
</organism>
<evidence type="ECO:0000313" key="3">
    <source>
        <dbReference type="Proteomes" id="UP000789901"/>
    </source>
</evidence>
<dbReference type="Gene3D" id="3.30.710.10">
    <property type="entry name" value="Potassium Channel Kv1.1, Chain A"/>
    <property type="match status" value="1"/>
</dbReference>
<evidence type="ECO:0000313" key="2">
    <source>
        <dbReference type="EMBL" id="CAG8460075.1"/>
    </source>
</evidence>
<dbReference type="NCBIfam" id="NF047352">
    <property type="entry name" value="P_loop_sacsin"/>
    <property type="match status" value="2"/>
</dbReference>
<sequence length="2902" mass="336225">MSSLEEMAQGETFRPGEPYTHRLSKILEEYPDGSQIIREILQNSDDAKSSSQIFILDRNFYKSKSLFEPVKKSNKTNLKLDRYQGPALLAQNDTIFEDRDFESLKKLANSEKYDQFDKIGVMGVGFNSVYHICDTVQLITGDNILILDPHENYFKGGIKFDFVKNNLAARYPDQFAPFRVPCDRRFKGSLFRYPLRTNQDALESEISKKAYSPDQILEMFKAFYENESINCLLFLKYIESIKFYELGENENEPNLLYSIEITNSEQIREERRKIAERIGPMVDSLTKRIGPKITTLESTFIAEFCRKCGNDDPQNDQWIIFTWLGDLNAAENYFQSNFKKSISTYKFIPNVGIALPLENKKVTGRLFCFLPLPIVTPFRGSVHGYFAVSTNRRTLWTAADSEDLAYHSLARLKVSWNEYLFNIVLPKAWARFLVRLPINAPKINGSEFYDFWPIIQKFTSGSFANLCEGLLFNTVENLNVDDEVFCGPSTSYALGNITKILKIFQKRITSYETEFHLLSINNGFFPDKRASEKISNIVGSIGFPVININLKVLDELKKSRHKGSLKFYSPQIIRTYLHQNKTRWQNQLSREEKLFLFSYILEDKNYVELDGLSLIPLADKNLETISRKTNYIVYIGPDNDQHLDANDERKIFKNSLNKFVDKDIPRKLWNQIYDGAKNGWDLNIKILTATAIVDLITKSLIGYSNVIDEIQLKNSREWINHIWSNFYERKYDLNYFKDIHLLPTNRGTLRKLKTVQKCFWNSINDKLNNNIQPLIEKFEIVFIDKEFENHDVSKWNKLSQYVIKLDNVSEVLECIYAINDFPKNVQKKLDPQEANELIDYLCYYRTSFNINPINPIDIIKHLPIFTEVGKDELIALKPGDRVWYLLPVEDEKSYGHIIAPDENGFLSANTSSSKYLLENIQIPRLSQQVYWCDFVIPYLEFQPSNVLKIVIAKLFERLLQLLSGDSNLKILLEKTAFVPSGSIQSKPDDNVECELRRPIELYDPDNWKISELFFDDEIVFPSKNLPDYKHRILPLLRELGMKHYLSSDDIIQRLKIMSECKEIVNMREIAHKKSMKLVQYIDDYFDKLVGKQQQHRSNNPKTNNNKLQQLYSVLLNTEWLPTVDYTGKQLFSRPKDCRDKEHKNTVGLIIPILDYRITNKSFSALLWNSYPSVDIVLKQLKTCSSISRIQLYHHHQKPDKICDSIYKYMKEALSASNRDQQSRMEIERFKQEILSTDENWIFCNDQFYSSSRVVFELDDCLKSNTSVIIQLPERYKQHYNELFSEMGVRQKIGIPDLINIIKEFRGLTNTEVKILTQDEIDKIIGLIEQIAKKRVEQLGSNDDDSLNELLIPNSECQLVNFYEIQYDDMGSRLNDEKKKEYNLAHSRISSATARMLGMQMLAGKLIDEGDDFVDFGVDYEQEESLSIRIRNILNDYPQEVLFKEYLQNADDAGARKLCLVVDENGFGIPKTSLELNQHSLLTEEMNIWQGPALWIFNDAVFTEKDFESLLKLGLGRKSKDHTKIGRFGIGINVSFHLTDLVSFVSGEYIAFLDPSEKYLPKTGNPPRHARGKRINFLKSDFKNRFKDQTKPYISFTRHLSNENTSIFKGFKDFDFTEKFNGTLFRIPLRNPKIAQSSEISQKFHDARDLLQIFGEIKGNQEMLFLRSIEYCSLQLLRGKSKQIFWEAKIENMDSTLRNNRLLSSSCAQQLFQLEMEMNNRDRKSSEIWLVCTGGKDKTNVADLETFSAHNNIRARGGVASLLARSESRSLALLKKDRFPNPPMPMLTGTLYSFLSLPITTSLNVHINGTFYISSDRRNILQSESNSFLNEKSNSLGDNWNKHILFDILPQLHVTLLERIAELDYQRFLKLQPDQELQYDPITTTKLWPIVAGLSGMYKKYAEKVLMKSYYGNYKVCWTHADGGKFISFKEAYLAERKTADINEILAAQNIQIIKLTDEQINHFKSLEKTVKGQKVQPLKTINPQLVSHIFRSNPNIDGVSHENIFRLLKFIDQDKDLSRESLIGLKLLPLSDGTVGIFGNQEHYNAEPRLQRLFPEAMNLSKFIAEYPKELRDLFNDKKFCNSAKIKQVNASSIITLLEYELQRDKELDWNPNSKFYPNQEWIKQILHYFIPQNAVYEFSKLARLPLLPIIKPQEKLALLDSQNPVLAYDISHPMTSLLVKFGVRFTNFQFPEECNQNLKQCVLKSTFINMMKCLERTIVLSKTSVEQLFNEKLKPFEINKFRNAVTKAFKSNTKNKKNAVISFLKTLPIWPTKSLDENVFISANSGLLIPQDLPLFSSYENSKIFNAESDDDYLTLYALDVRMLDQLEYVRGNIIPYIVALGPTKECLDILKSIISIKDRDIESCLSLHPIFPNNSLTRLAKANELYDSSNYLFYTTFNGSDKFLHRDLCSDPVCFEAIMKMGLNYQVGSQNFLECAHEIQSKIHDSTIDVIDTSLLAMRYLYQNYSKMKFTKNQWQELINIEFIPVDLDLPYPYEEQAKKTLTGFESFGSLRCQAYKNLCWTQCPLFNKSIDPPTSFLNLIKETGQPTIVEIVNNLIIIASRISQSSSDSWNSPNGIRTFLEILRDNYYTLNQLVENSNEAKSFIESNLRKDDKLFLNNDDDPFNPNNWVAGQDIVFGVEDDVIVELHKVHPFLKDYKTLLKVLGAKELEKVNHKVKVRKHSQKDELFKKLLENFKQQEEIKHDVLFEVGENGTCVEKIYANSYVLSGIVSSNRLYVILLFRILNLHKLNYSSFIATSQRFEMLLSNNFNDKFSGSQKIKIAKIDGTKSQGFKIYGIQPSAFRILIRWLYGQSFKEALSEVLHLTNDDFSQALLLLISLIKLSDIFDLGPLKDLVEEAIIKGPYININNVGKIKKEAQNYRANQLQSHCEEYIKKNENLL</sequence>
<protein>
    <submittedName>
        <fullName evidence="2">23427_t:CDS:1</fullName>
    </submittedName>
</protein>
<dbReference type="InterPro" id="IPR011333">
    <property type="entry name" value="SKP1/BTB/POZ_sf"/>
</dbReference>
<accession>A0ABM8VVY8</accession>
<dbReference type="InterPro" id="IPR036890">
    <property type="entry name" value="HATPase_C_sf"/>
</dbReference>
<dbReference type="Gene3D" id="3.30.565.10">
    <property type="entry name" value="Histidine kinase-like ATPase, C-terminal domain"/>
    <property type="match status" value="1"/>
</dbReference>
<dbReference type="Pfam" id="PF25794">
    <property type="entry name" value="SACS"/>
    <property type="match status" value="2"/>
</dbReference>
<name>A0ABM8VVY8_GIGMA</name>
<dbReference type="InterPro" id="IPR058210">
    <property type="entry name" value="SACS/Nov_dom"/>
</dbReference>
<feature type="domain" description="Sacsin/Nov" evidence="1">
    <location>
        <begin position="17"/>
        <end position="257"/>
    </location>
</feature>
<dbReference type="SUPFAM" id="SSF55874">
    <property type="entry name" value="ATPase domain of HSP90 chaperone/DNA topoisomerase II/histidine kinase"/>
    <property type="match status" value="2"/>
</dbReference>
<reference evidence="2 3" key="1">
    <citation type="submission" date="2021-06" db="EMBL/GenBank/DDBJ databases">
        <authorList>
            <person name="Kallberg Y."/>
            <person name="Tangrot J."/>
            <person name="Rosling A."/>
        </authorList>
    </citation>
    <scope>NUCLEOTIDE SEQUENCE [LARGE SCALE GENOMIC DNA]</scope>
    <source>
        <strain evidence="2 3">120-4 pot B 10/14</strain>
    </source>
</reference>
<gene>
    <name evidence="2" type="ORF">GMARGA_LOCUS260</name>
</gene>
<evidence type="ECO:0000259" key="1">
    <source>
        <dbReference type="Pfam" id="PF25794"/>
    </source>
</evidence>
<comment type="caution">
    <text evidence="2">The sequence shown here is derived from an EMBL/GenBank/DDBJ whole genome shotgun (WGS) entry which is preliminary data.</text>
</comment>
<dbReference type="PANTHER" id="PTHR15600:SF42">
    <property type="entry name" value="SACSIN"/>
    <property type="match status" value="1"/>
</dbReference>
<dbReference type="InterPro" id="IPR052972">
    <property type="entry name" value="Sacsin_chaperone_reg"/>
</dbReference>
<dbReference type="Proteomes" id="UP000789901">
    <property type="component" value="Unassembled WGS sequence"/>
</dbReference>
<proteinExistence type="predicted"/>
<feature type="domain" description="Sacsin/Nov" evidence="1">
    <location>
        <begin position="1423"/>
        <end position="1681"/>
    </location>
</feature>
<keyword evidence="3" id="KW-1185">Reference proteome</keyword>
<dbReference type="EMBL" id="CAJVQB010000035">
    <property type="protein sequence ID" value="CAG8460075.1"/>
    <property type="molecule type" value="Genomic_DNA"/>
</dbReference>
<dbReference type="PANTHER" id="PTHR15600">
    <property type="entry name" value="SACSIN"/>
    <property type="match status" value="1"/>
</dbReference>